<gene>
    <name evidence="1" type="ORF">ENU31_00155</name>
</gene>
<protein>
    <submittedName>
        <fullName evidence="1">Uncharacterized protein</fullName>
    </submittedName>
</protein>
<dbReference type="EMBL" id="DTCA01000004">
    <property type="protein sequence ID" value="HGM06809.1"/>
    <property type="molecule type" value="Genomic_DNA"/>
</dbReference>
<dbReference type="AlphaFoldDB" id="A0A7C4H1I6"/>
<comment type="caution">
    <text evidence="1">The sequence shown here is derived from an EMBL/GenBank/DDBJ whole genome shotgun (WGS) entry which is preliminary data.</text>
</comment>
<reference evidence="1" key="1">
    <citation type="journal article" date="2020" name="mSystems">
        <title>Genome- and Community-Level Interaction Insights into Carbon Utilization and Element Cycling Functions of Hydrothermarchaeota in Hydrothermal Sediment.</title>
        <authorList>
            <person name="Zhou Z."/>
            <person name="Liu Y."/>
            <person name="Xu W."/>
            <person name="Pan J."/>
            <person name="Luo Z.H."/>
            <person name="Li M."/>
        </authorList>
    </citation>
    <scope>NUCLEOTIDE SEQUENCE [LARGE SCALE GENOMIC DNA]</scope>
    <source>
        <strain evidence="1">SpSt-658</strain>
    </source>
</reference>
<accession>A0A7C4H1I6</accession>
<sequence length="165" mass="19139">MNIGVVSPSNSLLNVTTYSDERKIKLFKGYNVIEVKLDRNDITAFSITSDNEDLRHIFSCIIFRYSEFPKIVVNDLKIEKSAIKLKLTNVGNSRSDKLELLIIRHGIPIYRASLKSLEPHEQLDYEIDIETLKQTNIKTNDIVLRIVWSKAYQLFEQDIPIKIKE</sequence>
<name>A0A7C4H1I6_9CREN</name>
<proteinExistence type="predicted"/>
<evidence type="ECO:0000313" key="1">
    <source>
        <dbReference type="EMBL" id="HGM06809.1"/>
    </source>
</evidence>
<organism evidence="1">
    <name type="scientific">Ignisphaera aggregans</name>
    <dbReference type="NCBI Taxonomy" id="334771"/>
    <lineage>
        <taxon>Archaea</taxon>
        <taxon>Thermoproteota</taxon>
        <taxon>Thermoprotei</taxon>
        <taxon>Desulfurococcales</taxon>
        <taxon>Desulfurococcaceae</taxon>
        <taxon>Ignisphaera</taxon>
    </lineage>
</organism>